<evidence type="ECO:0000256" key="1">
    <source>
        <dbReference type="ARBA" id="ARBA00004651"/>
    </source>
</evidence>
<evidence type="ECO:0000256" key="5">
    <source>
        <dbReference type="ARBA" id="ARBA00023136"/>
    </source>
</evidence>
<feature type="transmembrane region" description="Helical" evidence="6">
    <location>
        <begin position="700"/>
        <end position="723"/>
    </location>
</feature>
<gene>
    <name evidence="8" type="ORF">EC9_05410</name>
</gene>
<evidence type="ECO:0000256" key="3">
    <source>
        <dbReference type="ARBA" id="ARBA00022692"/>
    </source>
</evidence>
<feature type="transmembrane region" description="Helical" evidence="6">
    <location>
        <begin position="636"/>
        <end position="658"/>
    </location>
</feature>
<sequence>MIFPAPDIPRLLVSNRYLLLVIAVAVFALAWSIDQRLQFDRRIERMFPEADPAAQAYQQLKETFGGNEVAMLTYPNADLFDRSGAGLKLQRELTQRIEALPGVASVLSLAKVDVALTKMRPAALFFAADSTPQILADDSLATAFRELFAGYTHSDDGDYAALVVMLDPQRTTVDGQDAAVAGLREIAATLPAEHQPASLVGEPVLVSEGFSMVQADGRRLGLVTLSLLSVAMFVMFRSLRWVLVQVVVICWSVVCTRALVALVGLQLTLVSSMLTAVVTVIAVASIIHLAVADRNARLRGRSGLEATVLGLRGVLRPIAWACLTDAVGFAALSVSDVGPIRDFGWMMAIGALVVLVAIVLFVPGLASIGPAGGGSRPRQTNRRVRHAMYAGYHWLTLHRRIALAALVLLTIGISLGLGRLTIETNFIRNFRADHPLAIDYRIVESDLGGAGVWDVLLPAPDLLSSEYLASVRELEDRLRAIGDQPDARLSKVFSIADADEAASSSPLLAIAPPSLRIAGMRASMPYFIDALVAGPSTDGKPAMLRMMIRSSEQVPAETKQQLIASVRQTVGEHTASDRWKAFFEEGRPAGDPQVTGYYVLLTGLVSGLVADQWICFGVASLGVFGMLWIVARSLKLAVCGMLPNMLPILGVLALLGYWGTPVNLGTAMIAAVSIGISIDGSIHFLCAYRRHRIGHGVQRSIASVYQTVGIAVILATLSLTIGFSTLATSPFIPTATFGVLVSITLVVSSIANLTLLPFMIRIVDGTGSR</sequence>
<dbReference type="Proteomes" id="UP000319557">
    <property type="component" value="Chromosome"/>
</dbReference>
<evidence type="ECO:0000256" key="6">
    <source>
        <dbReference type="SAM" id="Phobius"/>
    </source>
</evidence>
<accession>A0A517LUU1</accession>
<keyword evidence="4 6" id="KW-1133">Transmembrane helix</keyword>
<dbReference type="OrthoDB" id="5429313at2"/>
<reference evidence="8 9" key="1">
    <citation type="submission" date="2019-02" db="EMBL/GenBank/DDBJ databases">
        <title>Deep-cultivation of Planctomycetes and their phenomic and genomic characterization uncovers novel biology.</title>
        <authorList>
            <person name="Wiegand S."/>
            <person name="Jogler M."/>
            <person name="Boedeker C."/>
            <person name="Pinto D."/>
            <person name="Vollmers J."/>
            <person name="Rivas-Marin E."/>
            <person name="Kohn T."/>
            <person name="Peeters S.H."/>
            <person name="Heuer A."/>
            <person name="Rast P."/>
            <person name="Oberbeckmann S."/>
            <person name="Bunk B."/>
            <person name="Jeske O."/>
            <person name="Meyerdierks A."/>
            <person name="Storesund J.E."/>
            <person name="Kallscheuer N."/>
            <person name="Luecker S."/>
            <person name="Lage O.M."/>
            <person name="Pohl T."/>
            <person name="Merkel B.J."/>
            <person name="Hornburger P."/>
            <person name="Mueller R.-W."/>
            <person name="Bruemmer F."/>
            <person name="Labrenz M."/>
            <person name="Spormann A.M."/>
            <person name="Op den Camp H."/>
            <person name="Overmann J."/>
            <person name="Amann R."/>
            <person name="Jetten M.S.M."/>
            <person name="Mascher T."/>
            <person name="Medema M.H."/>
            <person name="Devos D.P."/>
            <person name="Kaster A.-K."/>
            <person name="Ovreas L."/>
            <person name="Rohde M."/>
            <person name="Galperin M.Y."/>
            <person name="Jogler C."/>
        </authorList>
    </citation>
    <scope>NUCLEOTIDE SEQUENCE [LARGE SCALE GENOMIC DNA]</scope>
    <source>
        <strain evidence="8 9">EC9</strain>
    </source>
</reference>
<evidence type="ECO:0000259" key="7">
    <source>
        <dbReference type="PROSITE" id="PS50156"/>
    </source>
</evidence>
<dbReference type="KEGG" id="ruv:EC9_05410"/>
<dbReference type="RefSeq" id="WP_145342106.1">
    <property type="nucleotide sequence ID" value="NZ_CP036261.1"/>
</dbReference>
<protein>
    <submittedName>
        <fullName evidence="8">MMPL family protein</fullName>
    </submittedName>
</protein>
<dbReference type="AlphaFoldDB" id="A0A517LUU1"/>
<evidence type="ECO:0000313" key="8">
    <source>
        <dbReference type="EMBL" id="QDS86379.1"/>
    </source>
</evidence>
<evidence type="ECO:0000256" key="2">
    <source>
        <dbReference type="ARBA" id="ARBA00022475"/>
    </source>
</evidence>
<dbReference type="InterPro" id="IPR000731">
    <property type="entry name" value="SSD"/>
</dbReference>
<feature type="transmembrane region" description="Helical" evidence="6">
    <location>
        <begin position="344"/>
        <end position="368"/>
    </location>
</feature>
<feature type="transmembrane region" description="Helical" evidence="6">
    <location>
        <begin position="16"/>
        <end position="33"/>
    </location>
</feature>
<feature type="transmembrane region" description="Helical" evidence="6">
    <location>
        <begin position="241"/>
        <end position="263"/>
    </location>
</feature>
<proteinExistence type="predicted"/>
<evidence type="ECO:0000256" key="4">
    <source>
        <dbReference type="ARBA" id="ARBA00022989"/>
    </source>
</evidence>
<evidence type="ECO:0000313" key="9">
    <source>
        <dbReference type="Proteomes" id="UP000319557"/>
    </source>
</evidence>
<comment type="subcellular location">
    <subcellularLocation>
        <location evidence="1">Cell membrane</location>
        <topology evidence="1">Multi-pass membrane protein</topology>
    </subcellularLocation>
</comment>
<feature type="transmembrane region" description="Helical" evidence="6">
    <location>
        <begin position="597"/>
        <end position="629"/>
    </location>
</feature>
<name>A0A517LUU1_9BACT</name>
<dbReference type="GO" id="GO:0005886">
    <property type="term" value="C:plasma membrane"/>
    <property type="evidence" value="ECO:0007669"/>
    <property type="project" value="UniProtKB-SubCell"/>
</dbReference>
<feature type="transmembrane region" description="Helical" evidence="6">
    <location>
        <begin position="401"/>
        <end position="422"/>
    </location>
</feature>
<dbReference type="PANTHER" id="PTHR33406:SF12">
    <property type="entry name" value="BLR2997 PROTEIN"/>
    <property type="match status" value="1"/>
</dbReference>
<feature type="transmembrane region" description="Helical" evidence="6">
    <location>
        <begin position="664"/>
        <end position="688"/>
    </location>
</feature>
<feature type="transmembrane region" description="Helical" evidence="6">
    <location>
        <begin position="735"/>
        <end position="760"/>
    </location>
</feature>
<keyword evidence="9" id="KW-1185">Reference proteome</keyword>
<keyword evidence="2" id="KW-1003">Cell membrane</keyword>
<dbReference type="SUPFAM" id="SSF82866">
    <property type="entry name" value="Multidrug efflux transporter AcrB transmembrane domain"/>
    <property type="match status" value="2"/>
</dbReference>
<dbReference type="InterPro" id="IPR004869">
    <property type="entry name" value="MMPL_dom"/>
</dbReference>
<feature type="transmembrane region" description="Helical" evidence="6">
    <location>
        <begin position="269"/>
        <end position="292"/>
    </location>
</feature>
<keyword evidence="3 6" id="KW-0812">Transmembrane</keyword>
<dbReference type="PROSITE" id="PS50156">
    <property type="entry name" value="SSD"/>
    <property type="match status" value="1"/>
</dbReference>
<dbReference type="EMBL" id="CP036261">
    <property type="protein sequence ID" value="QDS86379.1"/>
    <property type="molecule type" value="Genomic_DNA"/>
</dbReference>
<keyword evidence="5 6" id="KW-0472">Membrane</keyword>
<dbReference type="Pfam" id="PF03176">
    <property type="entry name" value="MMPL"/>
    <property type="match status" value="2"/>
</dbReference>
<feature type="domain" description="SSD" evidence="7">
    <location>
        <begin position="649"/>
        <end position="762"/>
    </location>
</feature>
<organism evidence="8 9">
    <name type="scientific">Rosistilla ulvae</name>
    <dbReference type="NCBI Taxonomy" id="1930277"/>
    <lineage>
        <taxon>Bacteria</taxon>
        <taxon>Pseudomonadati</taxon>
        <taxon>Planctomycetota</taxon>
        <taxon>Planctomycetia</taxon>
        <taxon>Pirellulales</taxon>
        <taxon>Pirellulaceae</taxon>
        <taxon>Rosistilla</taxon>
    </lineage>
</organism>
<dbReference type="InterPro" id="IPR050545">
    <property type="entry name" value="Mycobact_MmpL"/>
</dbReference>
<feature type="transmembrane region" description="Helical" evidence="6">
    <location>
        <begin position="313"/>
        <end position="332"/>
    </location>
</feature>
<dbReference type="Gene3D" id="1.20.1640.10">
    <property type="entry name" value="Multidrug efflux transporter AcrB transmembrane domain"/>
    <property type="match status" value="2"/>
</dbReference>
<dbReference type="PANTHER" id="PTHR33406">
    <property type="entry name" value="MEMBRANE PROTEIN MJ1562-RELATED"/>
    <property type="match status" value="1"/>
</dbReference>